<name>A0A6J5WCM9_PRUAR</name>
<accession>A0A6J5WCM9</accession>
<reference evidence="2" key="1">
    <citation type="journal article" date="2020" name="Genome Biol.">
        <title>Gamete binning: chromosome-level and haplotype-resolved genome assembly enabled by high-throughput single-cell sequencing of gamete genomes.</title>
        <authorList>
            <person name="Campoy J.A."/>
            <person name="Sun H."/>
            <person name="Goel M."/>
            <person name="Jiao W.-B."/>
            <person name="Folz-Donahue K."/>
            <person name="Wang N."/>
            <person name="Rubio M."/>
            <person name="Liu C."/>
            <person name="Kukat C."/>
            <person name="Ruiz D."/>
            <person name="Huettel B."/>
            <person name="Schneeberger K."/>
        </authorList>
    </citation>
    <scope>NUCLEOTIDE SEQUENCE [LARGE SCALE GENOMIC DNA]</scope>
    <source>
        <strain evidence="2">cv. Rojo Pasion</strain>
    </source>
</reference>
<proteinExistence type="predicted"/>
<dbReference type="EMBL" id="CAEKKB010000001">
    <property type="protein sequence ID" value="CAB4298101.1"/>
    <property type="molecule type" value="Genomic_DNA"/>
</dbReference>
<keyword evidence="2" id="KW-1185">Reference proteome</keyword>
<organism evidence="1 2">
    <name type="scientific">Prunus armeniaca</name>
    <name type="common">Apricot</name>
    <name type="synonym">Armeniaca vulgaris</name>
    <dbReference type="NCBI Taxonomy" id="36596"/>
    <lineage>
        <taxon>Eukaryota</taxon>
        <taxon>Viridiplantae</taxon>
        <taxon>Streptophyta</taxon>
        <taxon>Embryophyta</taxon>
        <taxon>Tracheophyta</taxon>
        <taxon>Spermatophyta</taxon>
        <taxon>Magnoliopsida</taxon>
        <taxon>eudicotyledons</taxon>
        <taxon>Gunneridae</taxon>
        <taxon>Pentapetalae</taxon>
        <taxon>rosids</taxon>
        <taxon>fabids</taxon>
        <taxon>Rosales</taxon>
        <taxon>Rosaceae</taxon>
        <taxon>Amygdaloideae</taxon>
        <taxon>Amygdaleae</taxon>
        <taxon>Prunus</taxon>
    </lineage>
</organism>
<gene>
    <name evidence="1" type="ORF">ORAREDHAP_LOCUS10258</name>
</gene>
<evidence type="ECO:0000313" key="1">
    <source>
        <dbReference type="EMBL" id="CAB4298101.1"/>
    </source>
</evidence>
<dbReference type="AlphaFoldDB" id="A0A6J5WCM9"/>
<evidence type="ECO:0000313" key="2">
    <source>
        <dbReference type="Proteomes" id="UP000507245"/>
    </source>
</evidence>
<dbReference type="Proteomes" id="UP000507245">
    <property type="component" value="Unassembled WGS sequence"/>
</dbReference>
<dbReference type="OrthoDB" id="73465at2759"/>
<protein>
    <submittedName>
        <fullName evidence="1">Uncharacterized protein</fullName>
    </submittedName>
</protein>
<sequence>MATSATHEKVHHVGVPVYPNEIDQKKCKEPKDSDFDYSQRGQWLRAAILGANDGLVSVA</sequence>